<feature type="binding site" description="axial binding residue" evidence="7">
    <location>
        <position position="235"/>
    </location>
    <ligand>
        <name>heme</name>
        <dbReference type="ChEBI" id="CHEBI:30413"/>
    </ligand>
    <ligandPart>
        <name>Fe</name>
        <dbReference type="ChEBI" id="CHEBI:18248"/>
    </ligandPart>
</feature>
<comment type="cofactor">
    <cofactor evidence="7">
        <name>heme</name>
        <dbReference type="ChEBI" id="CHEBI:30413"/>
    </cofactor>
</comment>
<evidence type="ECO:0000256" key="8">
    <source>
        <dbReference type="RuleBase" id="RU000461"/>
    </source>
</evidence>
<keyword evidence="3 7" id="KW-0479">Metal-binding</keyword>
<name>A0AAW2ZDL5_9EUKA</name>
<dbReference type="PANTHER" id="PTHR24291:SF50">
    <property type="entry name" value="BIFUNCTIONAL ALBAFLAVENONE MONOOXYGENASE_TERPENE SYNTHASE"/>
    <property type="match status" value="1"/>
</dbReference>
<dbReference type="InterPro" id="IPR036396">
    <property type="entry name" value="Cyt_P450_sf"/>
</dbReference>
<dbReference type="PRINTS" id="PR00385">
    <property type="entry name" value="P450"/>
</dbReference>
<dbReference type="PROSITE" id="PS00086">
    <property type="entry name" value="CYTOCHROME_P450"/>
    <property type="match status" value="1"/>
</dbReference>
<evidence type="ECO:0000313" key="10">
    <source>
        <dbReference type="Proteomes" id="UP001431209"/>
    </source>
</evidence>
<keyword evidence="10" id="KW-1185">Reference proteome</keyword>
<keyword evidence="4 8" id="KW-0560">Oxidoreductase</keyword>
<dbReference type="GO" id="GO:0016705">
    <property type="term" value="F:oxidoreductase activity, acting on paired donors, with incorporation or reduction of molecular oxygen"/>
    <property type="evidence" value="ECO:0007669"/>
    <property type="project" value="InterPro"/>
</dbReference>
<evidence type="ECO:0000256" key="3">
    <source>
        <dbReference type="ARBA" id="ARBA00022723"/>
    </source>
</evidence>
<dbReference type="InterPro" id="IPR017972">
    <property type="entry name" value="Cyt_P450_CS"/>
</dbReference>
<dbReference type="GO" id="GO:0005506">
    <property type="term" value="F:iron ion binding"/>
    <property type="evidence" value="ECO:0007669"/>
    <property type="project" value="InterPro"/>
</dbReference>
<sequence length="284" mass="32690">MLQTRASQLSTLIEPMVGKHNTQTLESEKAKIIRSTLEKVEHTDKSLRSVIKHTQHFIKDLTTKKDQIMQTQKELLKLSKTVISEVISGKEFANMSASNFRHHYETTAIAISRTLFMLTQQSTIQVKCQAEADKIQTNENTILQNLDSAEYITNVVKETMRLYPPTPFAARLVQETAIVGGYELPKNSTLLYPIFSIHQNKKYWENSCEFIPERFSKQTIYPLSYCPFGLGERVCPGSHLAWVEIKIILILLLKNFTFTLSTPISESFIWTKDDILLKIRKRTF</sequence>
<dbReference type="PANTHER" id="PTHR24291">
    <property type="entry name" value="CYTOCHROME P450 FAMILY 4"/>
    <property type="match status" value="1"/>
</dbReference>
<evidence type="ECO:0000256" key="4">
    <source>
        <dbReference type="ARBA" id="ARBA00023002"/>
    </source>
</evidence>
<evidence type="ECO:0000256" key="1">
    <source>
        <dbReference type="ARBA" id="ARBA00010617"/>
    </source>
</evidence>
<accession>A0AAW2ZDL5</accession>
<protein>
    <submittedName>
        <fullName evidence="9">Cytochrome P450</fullName>
    </submittedName>
</protein>
<evidence type="ECO:0000313" key="9">
    <source>
        <dbReference type="EMBL" id="KAL0487246.1"/>
    </source>
</evidence>
<dbReference type="EMBL" id="JAOPGA020001325">
    <property type="protein sequence ID" value="KAL0487246.1"/>
    <property type="molecule type" value="Genomic_DNA"/>
</dbReference>
<dbReference type="AlphaFoldDB" id="A0AAW2ZDL5"/>
<dbReference type="Pfam" id="PF00067">
    <property type="entry name" value="p450"/>
    <property type="match status" value="1"/>
</dbReference>
<evidence type="ECO:0000256" key="7">
    <source>
        <dbReference type="PIRSR" id="PIRSR602403-1"/>
    </source>
</evidence>
<dbReference type="InterPro" id="IPR001128">
    <property type="entry name" value="Cyt_P450"/>
</dbReference>
<evidence type="ECO:0000256" key="2">
    <source>
        <dbReference type="ARBA" id="ARBA00022617"/>
    </source>
</evidence>
<reference evidence="9 10" key="1">
    <citation type="submission" date="2024-03" db="EMBL/GenBank/DDBJ databases">
        <title>The Acrasis kona genome and developmental transcriptomes reveal deep origins of eukaryotic multicellular pathways.</title>
        <authorList>
            <person name="Sheikh S."/>
            <person name="Fu C.-J."/>
            <person name="Brown M.W."/>
            <person name="Baldauf S.L."/>
        </authorList>
    </citation>
    <scope>NUCLEOTIDE SEQUENCE [LARGE SCALE GENOMIC DNA]</scope>
    <source>
        <strain evidence="9 10">ATCC MYA-3509</strain>
    </source>
</reference>
<gene>
    <name evidence="9" type="ORF">AKO1_001135</name>
</gene>
<dbReference type="GO" id="GO:0004497">
    <property type="term" value="F:monooxygenase activity"/>
    <property type="evidence" value="ECO:0007669"/>
    <property type="project" value="UniProtKB-KW"/>
</dbReference>
<dbReference type="Proteomes" id="UP001431209">
    <property type="component" value="Unassembled WGS sequence"/>
</dbReference>
<keyword evidence="6 8" id="KW-0503">Monooxygenase</keyword>
<comment type="similarity">
    <text evidence="1 8">Belongs to the cytochrome P450 family.</text>
</comment>
<proteinExistence type="inferred from homology"/>
<dbReference type="InterPro" id="IPR002403">
    <property type="entry name" value="Cyt_P450_E_grp-IV"/>
</dbReference>
<dbReference type="Gene3D" id="1.10.630.10">
    <property type="entry name" value="Cytochrome P450"/>
    <property type="match status" value="1"/>
</dbReference>
<evidence type="ECO:0000256" key="5">
    <source>
        <dbReference type="ARBA" id="ARBA00023004"/>
    </source>
</evidence>
<dbReference type="PRINTS" id="PR00465">
    <property type="entry name" value="EP450IV"/>
</dbReference>
<evidence type="ECO:0000256" key="6">
    <source>
        <dbReference type="ARBA" id="ARBA00023033"/>
    </source>
</evidence>
<keyword evidence="5 7" id="KW-0408">Iron</keyword>
<comment type="caution">
    <text evidence="9">The sequence shown here is derived from an EMBL/GenBank/DDBJ whole genome shotgun (WGS) entry which is preliminary data.</text>
</comment>
<dbReference type="SUPFAM" id="SSF48264">
    <property type="entry name" value="Cytochrome P450"/>
    <property type="match status" value="1"/>
</dbReference>
<dbReference type="InterPro" id="IPR050196">
    <property type="entry name" value="Cytochrome_P450_Monoox"/>
</dbReference>
<dbReference type="GO" id="GO:0020037">
    <property type="term" value="F:heme binding"/>
    <property type="evidence" value="ECO:0007669"/>
    <property type="project" value="InterPro"/>
</dbReference>
<organism evidence="9 10">
    <name type="scientific">Acrasis kona</name>
    <dbReference type="NCBI Taxonomy" id="1008807"/>
    <lineage>
        <taxon>Eukaryota</taxon>
        <taxon>Discoba</taxon>
        <taxon>Heterolobosea</taxon>
        <taxon>Tetramitia</taxon>
        <taxon>Eutetramitia</taxon>
        <taxon>Acrasidae</taxon>
        <taxon>Acrasis</taxon>
    </lineage>
</organism>
<keyword evidence="2 7" id="KW-0349">Heme</keyword>